<feature type="compositionally biased region" description="Basic residues" evidence="1">
    <location>
        <begin position="38"/>
        <end position="57"/>
    </location>
</feature>
<accession>A0A2Z7BPV3</accession>
<evidence type="ECO:0000256" key="1">
    <source>
        <dbReference type="SAM" id="MobiDB-lite"/>
    </source>
</evidence>
<feature type="region of interest" description="Disordered" evidence="1">
    <location>
        <begin position="29"/>
        <end position="57"/>
    </location>
</feature>
<sequence>MKESRFWSWTGLALSTAIYREEPGSCNSGWSQAQVPARSRRPKYRRTSTARRRRTWRRHDEHHRVRWPRACRASDGRSLRARRASWPVSCAPGRASGRTASLKSLRGLKGPYLAASFPPLSNAAAAAAAAARLRRKFVSGQFDEENPFVLISSVLLVQADEGVSFLVMDRIGDIYRSLPRRADVIVTTVGARHKCQQGFYSMFFRCLAGGRIRIPNSDWSIEISRNSRHATAACGGALSFPPHAHARATTMRAGRAWWLEAVLHDAQALRMRRPRTAALPRARDACWPCSCGAPVARLARGGRPLVVKAARSLPLLANRCRCLDAPLGRVLLAERYRATLAVEARCCGAGRRRPPLRRVSGDVVTAGLISSMVWFGPVRAGREVFSGRYAMSGPILVDFEILSFWA</sequence>
<dbReference type="AlphaFoldDB" id="A0A2Z7BPV3"/>
<evidence type="ECO:0000313" key="2">
    <source>
        <dbReference type="EMBL" id="KZV36621.1"/>
    </source>
</evidence>
<protein>
    <submittedName>
        <fullName evidence="2">Glyoxysomal fatty acid beta-oxidation multifunctional protein MFP-a</fullName>
    </submittedName>
</protein>
<organism evidence="2 3">
    <name type="scientific">Dorcoceras hygrometricum</name>
    <dbReference type="NCBI Taxonomy" id="472368"/>
    <lineage>
        <taxon>Eukaryota</taxon>
        <taxon>Viridiplantae</taxon>
        <taxon>Streptophyta</taxon>
        <taxon>Embryophyta</taxon>
        <taxon>Tracheophyta</taxon>
        <taxon>Spermatophyta</taxon>
        <taxon>Magnoliopsida</taxon>
        <taxon>eudicotyledons</taxon>
        <taxon>Gunneridae</taxon>
        <taxon>Pentapetalae</taxon>
        <taxon>asterids</taxon>
        <taxon>lamiids</taxon>
        <taxon>Lamiales</taxon>
        <taxon>Gesneriaceae</taxon>
        <taxon>Didymocarpoideae</taxon>
        <taxon>Trichosporeae</taxon>
        <taxon>Loxocarpinae</taxon>
        <taxon>Dorcoceras</taxon>
    </lineage>
</organism>
<reference evidence="2 3" key="1">
    <citation type="journal article" date="2015" name="Proc. Natl. Acad. Sci. U.S.A.">
        <title>The resurrection genome of Boea hygrometrica: A blueprint for survival of dehydration.</title>
        <authorList>
            <person name="Xiao L."/>
            <person name="Yang G."/>
            <person name="Zhang L."/>
            <person name="Yang X."/>
            <person name="Zhao S."/>
            <person name="Ji Z."/>
            <person name="Zhou Q."/>
            <person name="Hu M."/>
            <person name="Wang Y."/>
            <person name="Chen M."/>
            <person name="Xu Y."/>
            <person name="Jin H."/>
            <person name="Xiao X."/>
            <person name="Hu G."/>
            <person name="Bao F."/>
            <person name="Hu Y."/>
            <person name="Wan P."/>
            <person name="Li L."/>
            <person name="Deng X."/>
            <person name="Kuang T."/>
            <person name="Xiang C."/>
            <person name="Zhu J.K."/>
            <person name="Oliver M.J."/>
            <person name="He Y."/>
        </authorList>
    </citation>
    <scope>NUCLEOTIDE SEQUENCE [LARGE SCALE GENOMIC DNA]</scope>
    <source>
        <strain evidence="3">cv. XS01</strain>
    </source>
</reference>
<keyword evidence="3" id="KW-1185">Reference proteome</keyword>
<proteinExistence type="predicted"/>
<name>A0A2Z7BPV3_9LAMI</name>
<gene>
    <name evidence="2" type="ORF">F511_41665</name>
</gene>
<evidence type="ECO:0000313" key="3">
    <source>
        <dbReference type="Proteomes" id="UP000250235"/>
    </source>
</evidence>
<dbReference type="Proteomes" id="UP000250235">
    <property type="component" value="Unassembled WGS sequence"/>
</dbReference>
<dbReference type="EMBL" id="KV003329">
    <property type="protein sequence ID" value="KZV36621.1"/>
    <property type="molecule type" value="Genomic_DNA"/>
</dbReference>